<feature type="transmembrane region" description="Helical" evidence="6">
    <location>
        <begin position="459"/>
        <end position="476"/>
    </location>
</feature>
<evidence type="ECO:0000313" key="9">
    <source>
        <dbReference type="Proteomes" id="UP001501265"/>
    </source>
</evidence>
<name>A0ABP9BAH6_9ACTN</name>
<sequence>MLPTAVLSPAVPHHGAAALTVPPPAVAPTGSLGKHPPSSLCEVPMSTTPPPRSLTAAQHPRPGTGESAADSGASGWLRALGPRGRRAFAGAFGGYALDSYDYFTLPLSMVALAAYFGLDSGQTGLFTTVTLVVSAVGGALAGVLADRVGRVKALLLTVITYAVFTVACGFAPNYETLLVFRALQGLGFGGEWAVGAILVAEYARAEHRGRTLGAVQSAWAVGWALAALVYTLVFSVADEDLAWRIMFWTGALPALFVLWVRRNVRDAPEASAARANDADRGSFRAIFATGTAGTPGLLRTTLFAGLLSTGVQGGYYTLATWVPTYLKEERGLSVVGTGGYLTFLISGAFLGYLTGGHLTDRLGRRRNIWLFALLSAVCVLAYANIPGGADTLLLVLGFPLGFCMSAIFSGFGSYLAELYPTAVRGTGQGFTYNTGRAVGAVFPTTVGFLAGSWGVGGALVFGAIGYGIAAVALLGLPETRGKELA</sequence>
<evidence type="ECO:0000256" key="4">
    <source>
        <dbReference type="ARBA" id="ARBA00023136"/>
    </source>
</evidence>
<proteinExistence type="predicted"/>
<dbReference type="PANTHER" id="PTHR23508:SF10">
    <property type="entry name" value="CARBOXYLIC ACID TRANSPORTER PROTEIN HOMOLOG"/>
    <property type="match status" value="1"/>
</dbReference>
<keyword evidence="4 6" id="KW-0472">Membrane</keyword>
<dbReference type="PROSITE" id="PS50850">
    <property type="entry name" value="MFS"/>
    <property type="match status" value="1"/>
</dbReference>
<feature type="transmembrane region" description="Helical" evidence="6">
    <location>
        <begin position="334"/>
        <end position="355"/>
    </location>
</feature>
<comment type="caution">
    <text evidence="8">The sequence shown here is derived from an EMBL/GenBank/DDBJ whole genome shotgun (WGS) entry which is preliminary data.</text>
</comment>
<dbReference type="InterPro" id="IPR036259">
    <property type="entry name" value="MFS_trans_sf"/>
</dbReference>
<feature type="transmembrane region" description="Helical" evidence="6">
    <location>
        <begin position="153"/>
        <end position="172"/>
    </location>
</feature>
<feature type="transmembrane region" description="Helical" evidence="6">
    <location>
        <begin position="437"/>
        <end position="453"/>
    </location>
</feature>
<feature type="transmembrane region" description="Helical" evidence="6">
    <location>
        <begin position="241"/>
        <end position="260"/>
    </location>
</feature>
<keyword evidence="2 6" id="KW-0812">Transmembrane</keyword>
<feature type="transmembrane region" description="Helical" evidence="6">
    <location>
        <begin position="367"/>
        <end position="385"/>
    </location>
</feature>
<dbReference type="PANTHER" id="PTHR23508">
    <property type="entry name" value="CARBOXYLIC ACID TRANSPORTER PROTEIN HOMOLOG"/>
    <property type="match status" value="1"/>
</dbReference>
<evidence type="ECO:0000256" key="6">
    <source>
        <dbReference type="SAM" id="Phobius"/>
    </source>
</evidence>
<dbReference type="Proteomes" id="UP001501265">
    <property type="component" value="Unassembled WGS sequence"/>
</dbReference>
<dbReference type="InterPro" id="IPR020846">
    <property type="entry name" value="MFS_dom"/>
</dbReference>
<dbReference type="InterPro" id="IPR011701">
    <property type="entry name" value="MFS"/>
</dbReference>
<keyword evidence="3 6" id="KW-1133">Transmembrane helix</keyword>
<keyword evidence="9" id="KW-1185">Reference proteome</keyword>
<evidence type="ECO:0000256" key="3">
    <source>
        <dbReference type="ARBA" id="ARBA00022989"/>
    </source>
</evidence>
<accession>A0ABP9BAH6</accession>
<feature type="domain" description="Major facilitator superfamily (MFS) profile" evidence="7">
    <location>
        <begin position="87"/>
        <end position="480"/>
    </location>
</feature>
<dbReference type="Pfam" id="PF07690">
    <property type="entry name" value="MFS_1"/>
    <property type="match status" value="1"/>
</dbReference>
<reference evidence="9" key="1">
    <citation type="journal article" date="2019" name="Int. J. Syst. Evol. Microbiol.">
        <title>The Global Catalogue of Microorganisms (GCM) 10K type strain sequencing project: providing services to taxonomists for standard genome sequencing and annotation.</title>
        <authorList>
            <consortium name="The Broad Institute Genomics Platform"/>
            <consortium name="The Broad Institute Genome Sequencing Center for Infectious Disease"/>
            <person name="Wu L."/>
            <person name="Ma J."/>
        </authorList>
    </citation>
    <scope>NUCLEOTIDE SEQUENCE [LARGE SCALE GENOMIC DNA]</scope>
    <source>
        <strain evidence="9">JCM 18081</strain>
    </source>
</reference>
<feature type="transmembrane region" description="Helical" evidence="6">
    <location>
        <begin position="391"/>
        <end position="416"/>
    </location>
</feature>
<dbReference type="InterPro" id="IPR005829">
    <property type="entry name" value="Sugar_transporter_CS"/>
</dbReference>
<feature type="transmembrane region" description="Helical" evidence="6">
    <location>
        <begin position="212"/>
        <end position="235"/>
    </location>
</feature>
<evidence type="ECO:0000313" key="8">
    <source>
        <dbReference type="EMBL" id="GAA4792865.1"/>
    </source>
</evidence>
<dbReference type="PROSITE" id="PS00217">
    <property type="entry name" value="SUGAR_TRANSPORT_2"/>
    <property type="match status" value="1"/>
</dbReference>
<evidence type="ECO:0000256" key="2">
    <source>
        <dbReference type="ARBA" id="ARBA00022692"/>
    </source>
</evidence>
<dbReference type="CDD" id="cd17371">
    <property type="entry name" value="MFS_MucK"/>
    <property type="match status" value="1"/>
</dbReference>
<evidence type="ECO:0000256" key="1">
    <source>
        <dbReference type="ARBA" id="ARBA00004651"/>
    </source>
</evidence>
<protein>
    <submittedName>
        <fullName evidence="8">MFS transporter</fullName>
    </submittedName>
</protein>
<evidence type="ECO:0000259" key="7">
    <source>
        <dbReference type="PROSITE" id="PS50850"/>
    </source>
</evidence>
<dbReference type="EMBL" id="BAABIG010000019">
    <property type="protein sequence ID" value="GAA4792865.1"/>
    <property type="molecule type" value="Genomic_DNA"/>
</dbReference>
<organism evidence="8 9">
    <name type="scientific">Streptomyces ziwulingensis</name>
    <dbReference type="NCBI Taxonomy" id="1045501"/>
    <lineage>
        <taxon>Bacteria</taxon>
        <taxon>Bacillati</taxon>
        <taxon>Actinomycetota</taxon>
        <taxon>Actinomycetes</taxon>
        <taxon>Kitasatosporales</taxon>
        <taxon>Streptomycetaceae</taxon>
        <taxon>Streptomyces</taxon>
    </lineage>
</organism>
<feature type="transmembrane region" description="Helical" evidence="6">
    <location>
        <begin position="178"/>
        <end position="200"/>
    </location>
</feature>
<feature type="region of interest" description="Disordered" evidence="5">
    <location>
        <begin position="27"/>
        <end position="72"/>
    </location>
</feature>
<feature type="transmembrane region" description="Helical" evidence="6">
    <location>
        <begin position="124"/>
        <end position="146"/>
    </location>
</feature>
<evidence type="ECO:0000256" key="5">
    <source>
        <dbReference type="SAM" id="MobiDB-lite"/>
    </source>
</evidence>
<dbReference type="Gene3D" id="1.20.1250.20">
    <property type="entry name" value="MFS general substrate transporter like domains"/>
    <property type="match status" value="2"/>
</dbReference>
<comment type="subcellular location">
    <subcellularLocation>
        <location evidence="1">Cell membrane</location>
        <topology evidence="1">Multi-pass membrane protein</topology>
    </subcellularLocation>
</comment>
<gene>
    <name evidence="8" type="ORF">GCM10023220_18430</name>
</gene>
<dbReference type="SUPFAM" id="SSF103473">
    <property type="entry name" value="MFS general substrate transporter"/>
    <property type="match status" value="1"/>
</dbReference>